<gene>
    <name evidence="1" type="ORF">FNT36_21760</name>
</gene>
<comment type="caution">
    <text evidence="1">The sequence shown here is derived from an EMBL/GenBank/DDBJ whole genome shotgun (WGS) entry which is preliminary data.</text>
</comment>
<keyword evidence="2" id="KW-1185">Reference proteome</keyword>
<dbReference type="AlphaFoldDB" id="A0A558BMQ5"/>
<organism evidence="1 2">
    <name type="scientific">Hymenobacter setariae</name>
    <dbReference type="NCBI Taxonomy" id="2594794"/>
    <lineage>
        <taxon>Bacteria</taxon>
        <taxon>Pseudomonadati</taxon>
        <taxon>Bacteroidota</taxon>
        <taxon>Cytophagia</taxon>
        <taxon>Cytophagales</taxon>
        <taxon>Hymenobacteraceae</taxon>
        <taxon>Hymenobacter</taxon>
    </lineage>
</organism>
<reference evidence="1 2" key="1">
    <citation type="submission" date="2019-07" db="EMBL/GenBank/DDBJ databases">
        <title>Hymenobacter sp. straun FUR1 Genome sequencing and assembly.</title>
        <authorList>
            <person name="Chhetri G."/>
        </authorList>
    </citation>
    <scope>NUCLEOTIDE SEQUENCE [LARGE SCALE GENOMIC DNA]</scope>
    <source>
        <strain evidence="1 2">Fur1</strain>
    </source>
</reference>
<dbReference type="EMBL" id="VMRJ01000006">
    <property type="protein sequence ID" value="TVT37797.1"/>
    <property type="molecule type" value="Genomic_DNA"/>
</dbReference>
<proteinExistence type="predicted"/>
<accession>A0A558BMQ5</accession>
<evidence type="ECO:0000313" key="1">
    <source>
        <dbReference type="EMBL" id="TVT37797.1"/>
    </source>
</evidence>
<name>A0A558BMQ5_9BACT</name>
<protein>
    <submittedName>
        <fullName evidence="1">Uncharacterized protein</fullName>
    </submittedName>
</protein>
<dbReference type="Proteomes" id="UP000317624">
    <property type="component" value="Unassembled WGS sequence"/>
</dbReference>
<sequence length="153" mass="17269">MSATYLVLNEQGQETAVFAPGEAIVLRYEVRNDTDQEVYFNNPVFDYAHFMEVSRDDNGQLSLVGKPYTSMSLTYNMYVVVAAHSARSFTIPWVASSKYPNAYPFNSHALNAPLPVGRYHTSVQPRLTWHHGTEADVTVLSAAQDFVRTFEVR</sequence>
<dbReference type="OrthoDB" id="885413at2"/>
<evidence type="ECO:0000313" key="2">
    <source>
        <dbReference type="Proteomes" id="UP000317624"/>
    </source>
</evidence>